<dbReference type="GO" id="GO:0034204">
    <property type="term" value="P:lipid translocation"/>
    <property type="evidence" value="ECO:0007669"/>
    <property type="project" value="TreeGrafter"/>
</dbReference>
<dbReference type="NCBIfam" id="TIGR01695">
    <property type="entry name" value="murJ_mviN"/>
    <property type="match status" value="1"/>
</dbReference>
<keyword evidence="6 8" id="KW-1133">Transmembrane helix</keyword>
<dbReference type="GO" id="GO:0005886">
    <property type="term" value="C:plasma membrane"/>
    <property type="evidence" value="ECO:0007669"/>
    <property type="project" value="UniProtKB-SubCell"/>
</dbReference>
<evidence type="ECO:0000313" key="10">
    <source>
        <dbReference type="Proteomes" id="UP000177941"/>
    </source>
</evidence>
<proteinExistence type="inferred from homology"/>
<keyword evidence="2" id="KW-1003">Cell membrane</keyword>
<evidence type="ECO:0000256" key="8">
    <source>
        <dbReference type="SAM" id="Phobius"/>
    </source>
</evidence>
<dbReference type="GO" id="GO:0009252">
    <property type="term" value="P:peptidoglycan biosynthetic process"/>
    <property type="evidence" value="ECO:0007669"/>
    <property type="project" value="UniProtKB-KW"/>
</dbReference>
<feature type="transmembrane region" description="Helical" evidence="8">
    <location>
        <begin position="404"/>
        <end position="426"/>
    </location>
</feature>
<evidence type="ECO:0000256" key="6">
    <source>
        <dbReference type="ARBA" id="ARBA00022989"/>
    </source>
</evidence>
<evidence type="ECO:0000256" key="4">
    <source>
        <dbReference type="ARBA" id="ARBA00022960"/>
    </source>
</evidence>
<dbReference type="PIRSF" id="PIRSF002869">
    <property type="entry name" value="MviN"/>
    <property type="match status" value="1"/>
</dbReference>
<feature type="transmembrane region" description="Helical" evidence="8">
    <location>
        <begin position="346"/>
        <end position="367"/>
    </location>
</feature>
<feature type="transmembrane region" description="Helical" evidence="8">
    <location>
        <begin position="379"/>
        <end position="398"/>
    </location>
</feature>
<evidence type="ECO:0000256" key="3">
    <source>
        <dbReference type="ARBA" id="ARBA00022692"/>
    </source>
</evidence>
<dbReference type="AlphaFoldDB" id="A0A1G1X6C1"/>
<evidence type="ECO:0000313" key="9">
    <source>
        <dbReference type="EMBL" id="OGY35558.1"/>
    </source>
</evidence>
<feature type="transmembrane region" description="Helical" evidence="8">
    <location>
        <begin position="471"/>
        <end position="497"/>
    </location>
</feature>
<organism evidence="9 10">
    <name type="scientific">Candidatus Andersenbacteria bacterium RIFCSPHIGHO2_12_FULL_45_11b</name>
    <dbReference type="NCBI Taxonomy" id="1797282"/>
    <lineage>
        <taxon>Bacteria</taxon>
        <taxon>Candidatus Anderseniibacteriota</taxon>
    </lineage>
</organism>
<keyword evidence="7 8" id="KW-0472">Membrane</keyword>
<gene>
    <name evidence="9" type="ORF">A3E36_03090</name>
</gene>
<dbReference type="GO" id="GO:0015648">
    <property type="term" value="F:lipid-linked peptidoglycan transporter activity"/>
    <property type="evidence" value="ECO:0007669"/>
    <property type="project" value="TreeGrafter"/>
</dbReference>
<keyword evidence="5" id="KW-0573">Peptidoglycan synthesis</keyword>
<feature type="transmembrane region" description="Helical" evidence="8">
    <location>
        <begin position="127"/>
        <end position="149"/>
    </location>
</feature>
<dbReference type="Proteomes" id="UP000177941">
    <property type="component" value="Unassembled WGS sequence"/>
</dbReference>
<feature type="transmembrane region" description="Helical" evidence="8">
    <location>
        <begin position="156"/>
        <end position="178"/>
    </location>
</feature>
<keyword evidence="4" id="KW-0133">Cell shape</keyword>
<feature type="transmembrane region" description="Helical" evidence="8">
    <location>
        <begin position="88"/>
        <end position="107"/>
    </location>
</feature>
<dbReference type="PRINTS" id="PR01806">
    <property type="entry name" value="VIRFACTRMVIN"/>
</dbReference>
<feature type="transmembrane region" description="Helical" evidence="8">
    <location>
        <begin position="270"/>
        <end position="288"/>
    </location>
</feature>
<evidence type="ECO:0000256" key="7">
    <source>
        <dbReference type="ARBA" id="ARBA00023136"/>
    </source>
</evidence>
<dbReference type="GO" id="GO:0008360">
    <property type="term" value="P:regulation of cell shape"/>
    <property type="evidence" value="ECO:0007669"/>
    <property type="project" value="UniProtKB-KW"/>
</dbReference>
<keyword evidence="3 8" id="KW-0812">Transmembrane</keyword>
<feature type="transmembrane region" description="Helical" evidence="8">
    <location>
        <begin position="308"/>
        <end position="326"/>
    </location>
</feature>
<comment type="subcellular location">
    <subcellularLocation>
        <location evidence="1">Cell membrane</location>
        <topology evidence="1">Multi-pass membrane protein</topology>
    </subcellularLocation>
</comment>
<name>A0A1G1X6C1_9BACT</name>
<feature type="transmembrane region" description="Helical" evidence="8">
    <location>
        <begin position="184"/>
        <end position="206"/>
    </location>
</feature>
<feature type="non-terminal residue" evidence="9">
    <location>
        <position position="510"/>
    </location>
</feature>
<feature type="transmembrane region" description="Helical" evidence="8">
    <location>
        <begin position="49"/>
        <end position="67"/>
    </location>
</feature>
<dbReference type="InterPro" id="IPR004268">
    <property type="entry name" value="MurJ"/>
</dbReference>
<evidence type="ECO:0000256" key="1">
    <source>
        <dbReference type="ARBA" id="ARBA00004651"/>
    </source>
</evidence>
<dbReference type="InterPro" id="IPR051050">
    <property type="entry name" value="Lipid_II_flippase_MurJ/MviN"/>
</dbReference>
<dbReference type="EMBL" id="MHHS01000049">
    <property type="protein sequence ID" value="OGY35558.1"/>
    <property type="molecule type" value="Genomic_DNA"/>
</dbReference>
<feature type="transmembrane region" description="Helical" evidence="8">
    <location>
        <begin position="243"/>
        <end position="264"/>
    </location>
</feature>
<dbReference type="PANTHER" id="PTHR47019:SF1">
    <property type="entry name" value="LIPID II FLIPPASE MURJ"/>
    <property type="match status" value="1"/>
</dbReference>
<comment type="caution">
    <text evidence="9">The sequence shown here is derived from an EMBL/GenBank/DDBJ whole genome shotgun (WGS) entry which is preliminary data.</text>
</comment>
<dbReference type="Pfam" id="PF03023">
    <property type="entry name" value="MurJ"/>
    <property type="match status" value="1"/>
</dbReference>
<protein>
    <submittedName>
        <fullName evidence="9">Murein biosynthesis integral membrane protein MurJ</fullName>
    </submittedName>
</protein>
<feature type="transmembrane region" description="Helical" evidence="8">
    <location>
        <begin position="438"/>
        <end position="459"/>
    </location>
</feature>
<dbReference type="CDD" id="cd13123">
    <property type="entry name" value="MATE_MurJ_like"/>
    <property type="match status" value="1"/>
</dbReference>
<reference evidence="9 10" key="1">
    <citation type="journal article" date="2016" name="Nat. Commun.">
        <title>Thousands of microbial genomes shed light on interconnected biogeochemical processes in an aquifer system.</title>
        <authorList>
            <person name="Anantharaman K."/>
            <person name="Brown C.T."/>
            <person name="Hug L.A."/>
            <person name="Sharon I."/>
            <person name="Castelle C.J."/>
            <person name="Probst A.J."/>
            <person name="Thomas B.C."/>
            <person name="Singh A."/>
            <person name="Wilkins M.J."/>
            <person name="Karaoz U."/>
            <person name="Brodie E.L."/>
            <person name="Williams K.H."/>
            <person name="Hubbard S.S."/>
            <person name="Banfield J.F."/>
        </authorList>
    </citation>
    <scope>NUCLEOTIDE SEQUENCE [LARGE SCALE GENOMIC DNA]</scope>
</reference>
<dbReference type="HAMAP" id="MF_02078">
    <property type="entry name" value="MurJ_MviN"/>
    <property type="match status" value="1"/>
</dbReference>
<evidence type="ECO:0000256" key="2">
    <source>
        <dbReference type="ARBA" id="ARBA00022475"/>
    </source>
</evidence>
<dbReference type="PANTHER" id="PTHR47019">
    <property type="entry name" value="LIPID II FLIPPASE MURJ"/>
    <property type="match status" value="1"/>
</dbReference>
<sequence length="510" mass="55567">MIVSAALLLGVSSLLSRVVGLFRDRVFTSLFGAGDTFDSFVVAFRIPDLIFNLVVIGALSAAFIPIFTEKMVTGKKGEEDAHRFALSILHLMGIGIGILSACFALFAPQVIPLIAPGFSGEKLDMTIMLSRIMALQPILLCISFVFSGILNSYKRFFAYALAPILYNFGIIAGAMYLVPILGVAGLGWGVVLGALLHAGVQFPSVLRVGFHWRPVLISSSKDLLNIWRMMLPRVFGLAAQQTNLFIVTIIGSGLLSGSIAAFHLANNVQYIPIGIFGIAFAQAAFPTLSEQFARKKRADFRHTITKSFRYIMFFVIPVSALFYLLRSQMIRVLFGHGAFNWADTTVTYETFGFLVISIFAQATIPLLTRAFYAQQNTKIPVLISLGSIALNTALAFPFARMYGIQGLAIAFSVATIVQLAVLLGILHIRLDGFDDKKVIISISKMVAATMVAAIATQLLKTPIAAIVDMQRFWGILTQLLGSFGGGIIIYILVCMLLRSDPRSCVKIPQN</sequence>
<evidence type="ECO:0000256" key="5">
    <source>
        <dbReference type="ARBA" id="ARBA00022984"/>
    </source>
</evidence>
<accession>A0A1G1X6C1</accession>